<evidence type="ECO:0000256" key="8">
    <source>
        <dbReference type="ARBA" id="ARBA00023128"/>
    </source>
</evidence>
<dbReference type="InterPro" id="IPR047261">
    <property type="entry name" value="MRM1_MeTrfase_dom"/>
</dbReference>
<protein>
    <recommendedName>
        <fullName evidence="9">rRNA methyltransferase 1, mitochondrial</fullName>
    </recommendedName>
</protein>
<comment type="subcellular location">
    <subcellularLocation>
        <location evidence="1">Mitochondrion</location>
    </subcellularLocation>
</comment>
<evidence type="ECO:0000256" key="5">
    <source>
        <dbReference type="ARBA" id="ARBA00022679"/>
    </source>
</evidence>
<dbReference type="Proteomes" id="UP000001058">
    <property type="component" value="Unassembled WGS sequence"/>
</dbReference>
<keyword evidence="13" id="KW-1185">Reference proteome</keyword>
<dbReference type="Pfam" id="PF08032">
    <property type="entry name" value="SpoU_sub_bind"/>
    <property type="match status" value="1"/>
</dbReference>
<evidence type="ECO:0000256" key="9">
    <source>
        <dbReference type="ARBA" id="ARBA00034881"/>
    </source>
</evidence>
<name>D8TM78_VOLCA</name>
<comment type="similarity">
    <text evidence="2">Belongs to the class IV-like SAM-binding methyltransferase superfamily. RNA methyltransferase TrmH family.</text>
</comment>
<dbReference type="InterPro" id="IPR047182">
    <property type="entry name" value="MRM1"/>
</dbReference>
<keyword evidence="5" id="KW-0808">Transferase</keyword>
<dbReference type="SUPFAM" id="SSF75217">
    <property type="entry name" value="alpha/beta knot"/>
    <property type="match status" value="1"/>
</dbReference>
<dbReference type="InterPro" id="IPR013123">
    <property type="entry name" value="SpoU_subst-bd"/>
</dbReference>
<sequence length="620" mass="66096">MHQRYLTPSFHGPLRLRVLSVRAGRPSGGSTTHPIIIFLLAPTSLVFIHYHSVFNVESTLFLSIFWGFRRYKSERPGSSRDRPWAGRANRGNEDERRDERRYGSQGDGEYGGGKRYGAHRQRESGEGRRGEDEWRRRRHGGDGHDGTNRRNWPVSEATSGPDNRRAQQKPLSGTAAEQPQQLKRRERDDYGDGGDDRGYDTEYDEASYEDAGEGDERTGAAGGRRRNEGSAAGPCLRDTLQGEALYGVFPVLAALRAKRRKVHRAFILSSMDLSKRKDAGLVRQVEALCSEAGVEVVRTGRHELNLMSYDRPHQLAEMDEFPPADEVIAAAAGAVHGGAAGTAAPPVWLALDEVVDPQNLGAVVRSAYCLGAGGVLACARNCAPLSAVVSKASAGALEALQVHSCRNLPRTLMDARDRKGWTVLGAAAGSGSEAVGRVVVDRPTILVLGSEGFGLRTNVRRACSGLVRVDMAPPTTARAGRGISIPSSADDADAAVATNLRQPLPPSPPLPRQQQPQHAVLRGLVDSLNVSVATGILLHSLINSAASTAAAGPSAATATGAVPADTTEISSGRPTNGAVGNACFSRTLSGNEAHARACVKKAAWDKGGVGESKCPEGRKD</sequence>
<dbReference type="InterPro" id="IPR029064">
    <property type="entry name" value="Ribosomal_eL30-like_sf"/>
</dbReference>
<dbReference type="PANTHER" id="PTHR46103">
    <property type="entry name" value="RRNA METHYLTRANSFERASE 1, MITOCHONDRIAL"/>
    <property type="match status" value="1"/>
</dbReference>
<dbReference type="SUPFAM" id="SSF55315">
    <property type="entry name" value="L30e-like"/>
    <property type="match status" value="1"/>
</dbReference>
<evidence type="ECO:0000256" key="1">
    <source>
        <dbReference type="ARBA" id="ARBA00004173"/>
    </source>
</evidence>
<dbReference type="GeneID" id="9620371"/>
<evidence type="ECO:0000256" key="4">
    <source>
        <dbReference type="ARBA" id="ARBA00022603"/>
    </source>
</evidence>
<proteinExistence type="inferred from homology"/>
<dbReference type="CDD" id="cd18105">
    <property type="entry name" value="SpoU-like_MRM1"/>
    <property type="match status" value="1"/>
</dbReference>
<feature type="compositionally biased region" description="Basic and acidic residues" evidence="10">
    <location>
        <begin position="73"/>
        <end position="102"/>
    </location>
</feature>
<evidence type="ECO:0000313" key="12">
    <source>
        <dbReference type="EMBL" id="EFJ51595.1"/>
    </source>
</evidence>
<dbReference type="FunCoup" id="D8TM78">
    <property type="interactions" value="104"/>
</dbReference>
<evidence type="ECO:0000256" key="10">
    <source>
        <dbReference type="SAM" id="MobiDB-lite"/>
    </source>
</evidence>
<evidence type="ECO:0000256" key="7">
    <source>
        <dbReference type="ARBA" id="ARBA00022946"/>
    </source>
</evidence>
<dbReference type="GO" id="GO:0016435">
    <property type="term" value="F:rRNA (guanine) methyltransferase activity"/>
    <property type="evidence" value="ECO:0007669"/>
    <property type="project" value="TreeGrafter"/>
</dbReference>
<evidence type="ECO:0000256" key="2">
    <source>
        <dbReference type="ARBA" id="ARBA00007228"/>
    </source>
</evidence>
<dbReference type="InterPro" id="IPR001537">
    <property type="entry name" value="SpoU_MeTrfase"/>
</dbReference>
<dbReference type="GO" id="GO:0005739">
    <property type="term" value="C:mitochondrion"/>
    <property type="evidence" value="ECO:0007669"/>
    <property type="project" value="UniProtKB-SubCell"/>
</dbReference>
<keyword evidence="3" id="KW-0698">rRNA processing</keyword>
<evidence type="ECO:0000256" key="6">
    <source>
        <dbReference type="ARBA" id="ARBA00022691"/>
    </source>
</evidence>
<dbReference type="AlphaFoldDB" id="D8TM78"/>
<dbReference type="eggNOG" id="KOG0838">
    <property type="taxonomic scope" value="Eukaryota"/>
</dbReference>
<feature type="region of interest" description="Disordered" evidence="10">
    <location>
        <begin position="73"/>
        <end position="233"/>
    </location>
</feature>
<dbReference type="GO" id="GO:0003723">
    <property type="term" value="F:RNA binding"/>
    <property type="evidence" value="ECO:0007669"/>
    <property type="project" value="InterPro"/>
</dbReference>
<keyword evidence="4" id="KW-0489">Methyltransferase</keyword>
<evidence type="ECO:0000256" key="3">
    <source>
        <dbReference type="ARBA" id="ARBA00022552"/>
    </source>
</evidence>
<dbReference type="SMART" id="SM00967">
    <property type="entry name" value="SpoU_sub_bind"/>
    <property type="match status" value="1"/>
</dbReference>
<dbReference type="InterPro" id="IPR029028">
    <property type="entry name" value="Alpha/beta_knot_MTases"/>
</dbReference>
<dbReference type="STRING" id="3068.D8TM78"/>
<dbReference type="InParanoid" id="D8TM78"/>
<reference evidence="12 13" key="1">
    <citation type="journal article" date="2010" name="Science">
        <title>Genomic analysis of organismal complexity in the multicellular green alga Volvox carteri.</title>
        <authorList>
            <person name="Prochnik S.E."/>
            <person name="Umen J."/>
            <person name="Nedelcu A.M."/>
            <person name="Hallmann A."/>
            <person name="Miller S.M."/>
            <person name="Nishii I."/>
            <person name="Ferris P."/>
            <person name="Kuo A."/>
            <person name="Mitros T."/>
            <person name="Fritz-Laylin L.K."/>
            <person name="Hellsten U."/>
            <person name="Chapman J."/>
            <person name="Simakov O."/>
            <person name="Rensing S.A."/>
            <person name="Terry A."/>
            <person name="Pangilinan J."/>
            <person name="Kapitonov V."/>
            <person name="Jurka J."/>
            <person name="Salamov A."/>
            <person name="Shapiro H."/>
            <person name="Schmutz J."/>
            <person name="Grimwood J."/>
            <person name="Lindquist E."/>
            <person name="Lucas S."/>
            <person name="Grigoriev I.V."/>
            <person name="Schmitt R."/>
            <person name="Kirk D."/>
            <person name="Rokhsar D.S."/>
        </authorList>
    </citation>
    <scope>NUCLEOTIDE SEQUENCE [LARGE SCALE GENOMIC DNA]</scope>
    <source>
        <strain evidence="13">f. Nagariensis / Eve</strain>
    </source>
</reference>
<feature type="compositionally biased region" description="Gly residues" evidence="10">
    <location>
        <begin position="105"/>
        <end position="115"/>
    </location>
</feature>
<feature type="compositionally biased region" description="Basic and acidic residues" evidence="10">
    <location>
        <begin position="183"/>
        <end position="200"/>
    </location>
</feature>
<feature type="domain" description="RNA 2-O ribose methyltransferase substrate binding" evidence="11">
    <location>
        <begin position="244"/>
        <end position="324"/>
    </location>
</feature>
<feature type="compositionally biased region" description="Polar residues" evidence="10">
    <location>
        <begin position="169"/>
        <end position="181"/>
    </location>
</feature>
<dbReference type="OrthoDB" id="270651at2759"/>
<keyword evidence="8" id="KW-0496">Mitochondrion</keyword>
<gene>
    <name evidence="12" type="ORF">VOLCADRAFT_103485</name>
</gene>
<dbReference type="PANTHER" id="PTHR46103:SF1">
    <property type="entry name" value="RRNA METHYLTRANSFERASE 1, MITOCHONDRIAL"/>
    <property type="match status" value="1"/>
</dbReference>
<dbReference type="RefSeq" id="XP_002947547.1">
    <property type="nucleotide sequence ID" value="XM_002947501.1"/>
</dbReference>
<dbReference type="Pfam" id="PF00588">
    <property type="entry name" value="SpoU_methylase"/>
    <property type="match status" value="1"/>
</dbReference>
<accession>D8TM78</accession>
<keyword evidence="6" id="KW-0949">S-adenosyl-L-methionine</keyword>
<evidence type="ECO:0000259" key="11">
    <source>
        <dbReference type="SMART" id="SM00967"/>
    </source>
</evidence>
<dbReference type="Gene3D" id="3.30.1330.30">
    <property type="match status" value="1"/>
</dbReference>
<evidence type="ECO:0000313" key="13">
    <source>
        <dbReference type="Proteomes" id="UP000001058"/>
    </source>
</evidence>
<keyword evidence="7" id="KW-0809">Transit peptide</keyword>
<dbReference type="InterPro" id="IPR029026">
    <property type="entry name" value="tRNA_m1G_MTases_N"/>
</dbReference>
<dbReference type="EMBL" id="GL378327">
    <property type="protein sequence ID" value="EFJ51595.1"/>
    <property type="molecule type" value="Genomic_DNA"/>
</dbReference>
<feature type="compositionally biased region" description="Acidic residues" evidence="10">
    <location>
        <begin position="201"/>
        <end position="213"/>
    </location>
</feature>
<dbReference type="KEGG" id="vcn:VOLCADRAFT_103485"/>
<dbReference type="Gene3D" id="3.40.1280.10">
    <property type="match status" value="1"/>
</dbReference>
<organism evidence="13">
    <name type="scientific">Volvox carteri f. nagariensis</name>
    <dbReference type="NCBI Taxonomy" id="3068"/>
    <lineage>
        <taxon>Eukaryota</taxon>
        <taxon>Viridiplantae</taxon>
        <taxon>Chlorophyta</taxon>
        <taxon>core chlorophytes</taxon>
        <taxon>Chlorophyceae</taxon>
        <taxon>CS clade</taxon>
        <taxon>Chlamydomonadales</taxon>
        <taxon>Volvocaceae</taxon>
        <taxon>Volvox</taxon>
    </lineage>
</organism>
<feature type="compositionally biased region" description="Basic and acidic residues" evidence="10">
    <location>
        <begin position="120"/>
        <end position="148"/>
    </location>
</feature>